<sequence>MNEFYEVLEFMNQTIYEPNQLIAESIQAENQNAEYGAGTFQLASKTVRFRVAKRTPTKIGQFVVFWEKDSTNKNRPYLSEEAPDLLVITTFKNKDEWGQFIFPKKILIEKNILQTSFSKGKMAMRVYPSWDKPTSKQAIHTQKWQLPYFVDISILNQASMDRINKLYTF</sequence>
<dbReference type="PIRSF" id="PIRSF032285">
    <property type="entry name" value="UCP032285"/>
    <property type="match status" value="1"/>
</dbReference>
<dbReference type="OrthoDB" id="4954833at2"/>
<evidence type="ECO:0000313" key="1">
    <source>
        <dbReference type="EMBL" id="AQS53615.1"/>
    </source>
</evidence>
<accession>A0A1S6IPY8</accession>
<dbReference type="STRING" id="708126.BW727_101248"/>
<dbReference type="Proteomes" id="UP000188993">
    <property type="component" value="Chromosome"/>
</dbReference>
<dbReference type="EMBL" id="CP019728">
    <property type="protein sequence ID" value="AQS53615.1"/>
    <property type="molecule type" value="Genomic_DNA"/>
</dbReference>
<keyword evidence="2" id="KW-1185">Reference proteome</keyword>
<proteinExistence type="predicted"/>
<dbReference type="InterPro" id="IPR011235">
    <property type="entry name" value="MepB-like"/>
</dbReference>
<dbReference type="InterPro" id="IPR038231">
    <property type="entry name" value="MepB-like_sf"/>
</dbReference>
<name>A0A1S6IPY8_9LACT</name>
<evidence type="ECO:0000313" key="2">
    <source>
        <dbReference type="Proteomes" id="UP000188993"/>
    </source>
</evidence>
<reference evidence="1 2" key="1">
    <citation type="journal article" date="2014" name="Int. J. Syst. Evol. Microbiol.">
        <title>Jeotgalibaca dankookensis gen. nov., sp. nov., a member of the family Carnobacteriaceae, isolated from seujeot (Korean traditional food).</title>
        <authorList>
            <person name="Lee D.G."/>
            <person name="Trujillo M.E."/>
            <person name="Kang H."/>
            <person name="Ahn T.Y."/>
        </authorList>
    </citation>
    <scope>NUCLEOTIDE SEQUENCE [LARGE SCALE GENOMIC DNA]</scope>
    <source>
        <strain evidence="1 2">EX-07</strain>
    </source>
</reference>
<gene>
    <name evidence="1" type="ORF">BW727_101248</name>
</gene>
<evidence type="ECO:0008006" key="3">
    <source>
        <dbReference type="Google" id="ProtNLM"/>
    </source>
</evidence>
<dbReference type="Pfam" id="PF08877">
    <property type="entry name" value="MepB-like"/>
    <property type="match status" value="1"/>
</dbReference>
<dbReference type="AlphaFoldDB" id="A0A1S6IPY8"/>
<organism evidence="1 2">
    <name type="scientific">Jeotgalibaca dankookensis</name>
    <dbReference type="NCBI Taxonomy" id="708126"/>
    <lineage>
        <taxon>Bacteria</taxon>
        <taxon>Bacillati</taxon>
        <taxon>Bacillota</taxon>
        <taxon>Bacilli</taxon>
        <taxon>Lactobacillales</taxon>
        <taxon>Carnobacteriaceae</taxon>
        <taxon>Jeotgalibaca</taxon>
    </lineage>
</organism>
<dbReference type="RefSeq" id="WP_062468812.1">
    <property type="nucleotide sequence ID" value="NZ_BBYN01000009.1"/>
</dbReference>
<protein>
    <recommendedName>
        <fullName evidence="3">MepB protein</fullName>
    </recommendedName>
</protein>
<dbReference type="KEGG" id="jda:BW727_101248"/>
<dbReference type="Gene3D" id="3.40.1350.140">
    <property type="entry name" value="MepB-like"/>
    <property type="match status" value="1"/>
</dbReference>